<evidence type="ECO:0000256" key="2">
    <source>
        <dbReference type="SAM" id="SignalP"/>
    </source>
</evidence>
<dbReference type="InterPro" id="IPR029021">
    <property type="entry name" value="Prot-tyrosine_phosphatase-like"/>
</dbReference>
<dbReference type="Proteomes" id="UP000230233">
    <property type="component" value="Chromosome V"/>
</dbReference>
<dbReference type="Pfam" id="PF02206">
    <property type="entry name" value="WSN"/>
    <property type="match status" value="1"/>
</dbReference>
<evidence type="ECO:0000259" key="4">
    <source>
        <dbReference type="PROSITE" id="PS50056"/>
    </source>
</evidence>
<evidence type="ECO:0000313" key="6">
    <source>
        <dbReference type="Proteomes" id="UP000230233"/>
    </source>
</evidence>
<dbReference type="SMART" id="SM00453">
    <property type="entry name" value="WSN"/>
    <property type="match status" value="1"/>
</dbReference>
<feature type="chain" id="PRO_5013808183" description="Tyrosine-protein phosphatase domain-containing protein" evidence="2">
    <location>
        <begin position="21"/>
        <end position="1341"/>
    </location>
</feature>
<evidence type="ECO:0000259" key="3">
    <source>
        <dbReference type="PROSITE" id="PS50055"/>
    </source>
</evidence>
<dbReference type="SMART" id="SM00194">
    <property type="entry name" value="PTPc"/>
    <property type="match status" value="1"/>
</dbReference>
<evidence type="ECO:0000256" key="1">
    <source>
        <dbReference type="SAM" id="MobiDB-lite"/>
    </source>
</evidence>
<feature type="domain" description="Tyrosine specific protein phosphatases" evidence="4">
    <location>
        <begin position="1053"/>
        <end position="1124"/>
    </location>
</feature>
<dbReference type="Gene3D" id="3.90.190.10">
    <property type="entry name" value="Protein tyrosine phosphatase superfamily"/>
    <property type="match status" value="1"/>
</dbReference>
<dbReference type="Pfam" id="PF00102">
    <property type="entry name" value="Y_phosphatase"/>
    <property type="match status" value="1"/>
</dbReference>
<dbReference type="PROSITE" id="PS50056">
    <property type="entry name" value="TYR_PHOSPHATASE_2"/>
    <property type="match status" value="1"/>
</dbReference>
<dbReference type="InterPro" id="IPR000387">
    <property type="entry name" value="Tyr_Pase_dom"/>
</dbReference>
<dbReference type="InterPro" id="IPR000242">
    <property type="entry name" value="PTP_cat"/>
</dbReference>
<sequence length="1341" mass="150581">MITIKTFAIILCNLIAIANGFSPGNTVEVPDTLRFRRATNEEFASTIHKLQKFARIINGISLQQGITNGTLPTDIFISEILNFGSITSSQIYDFNTGELSQLVNGIRNFSLSLKVDDELTKIENRLIILGSIYKETHKGQKVEKLNPKYLEAAKKLKATNVDWDQLNSMVKIFADLSNTIDSLKPSEQKIGPYLFKQLKLGCEAFQELDISIQIDALKADILRKTESFDTLSSLAKSINITNDKDIFNANRDPETFSTLQRQLEYLGNAIDSSNEYLVKLALLKQIFSSRIHASAGRVLSQTSGLLNGVSDLESIHSDLTDPWVKEVVHGQAPNLVKSMDQLKKIANNARSVSDAFGSDSVMTMNEIASELKKLAQTKPNISSVAVKLTSISKDAQQSITLPRNGDEYMVLYKNIKELAGKLNSIDQLLATFSDFHTKRKPEVQAIISLTSSYSEENLKKLKEAKEYQDLSRTILSLKPHIDMLKMGASIVEPLDAVIKDVAQVDIFVSELDPFAKMVDILKKTPELEQAEDVINVLRESRSIKIESFDPVATRFDDVKIKLKTFEKSLIAVSNSTEANALIGLKDLLHDSQNIGSYSRVMTGTLKASEQKLLLDETKINSISKEIDPDIFAKINGLNASLQKTYNEIDTLRDSMKAPTTSNLSSLYSNLEQIKLIGGIDMDFLEIGRHLEEKSENSTEKNILEIKASLDTLDTFGLNFTLHRTALNGVKESLDSLDAFFVAFAKKMAPRQSVNGPQPSQNVTEESVKETTLDPAFIEENWPYLLVGSVVLVGIGITGFIVYRRKKAARELKEQLNAKLDDGEQLQKTQRIEERAKFHVPIAPFQLFLSDWTFKLAKYQVDFLPFIEWADTFNLYFMSLYAQDSMENNGLCMKPTAEQAKWFRNPIELSMTDLLTILDAEYKCLLHANLVRYPNGLIMVLSQIPHLAVTDAKNPKFGNIPQYWYAVFEKQSDYVVCLSDKVDGKPLPYLPLTSGEIKQYDKGLIIKCESVEYKCGKQLVIRKLCVMFPNKPKFYPTHLQFTGWPDGGIPKSTDALIEIFKMVEQSPYPVFVNCEDGVSKSGTFAQAVMTAQKVVECKGVLSMSVSLNSIRQSRAKAVPTKELYMFQALLGFRIAYASVDHSRLHKWSIADIEKFDKFLADVLAGKIKIKFELIGEQKEKASRHREQGRIKNKKSVKKVKDAKKSKASKKAKSKKAKDPQTAKKMMPPSRFPDPKTFDPENPEDYLAPAESWLRKSQSHLAHNHQKKEKLDKSKEEIPERPGDEDNDFPDFVEDFEHAVQLNPEEENQEIPPDPNAPNDGISSEADCEPPTKAMENQLAGGQ</sequence>
<accession>A0A2G5T710</accession>
<gene>
    <name evidence="5" type="primary">Cnig_chr_V.g16864</name>
    <name evidence="5" type="ORF">B9Z55_016864</name>
</gene>
<dbReference type="PANTHER" id="PTHR32525:SF0">
    <property type="entry name" value="DOMAIN OF UNKNOWN FUNCTION WSN DOMAIN-CONTAINING PROTEIN-RELATED"/>
    <property type="match status" value="1"/>
</dbReference>
<feature type="compositionally biased region" description="Basic and acidic residues" evidence="1">
    <location>
        <begin position="1177"/>
        <end position="1188"/>
    </location>
</feature>
<reference evidence="6" key="1">
    <citation type="submission" date="2017-10" db="EMBL/GenBank/DDBJ databases">
        <title>Rapid genome shrinkage in a self-fertile nematode reveals novel sperm competition proteins.</title>
        <authorList>
            <person name="Yin D."/>
            <person name="Schwarz E.M."/>
            <person name="Thomas C.G."/>
            <person name="Felde R.L."/>
            <person name="Korf I.F."/>
            <person name="Cutter A.D."/>
            <person name="Schartner C.M."/>
            <person name="Ralston E.J."/>
            <person name="Meyer B.J."/>
            <person name="Haag E.S."/>
        </authorList>
    </citation>
    <scope>NUCLEOTIDE SEQUENCE [LARGE SCALE GENOMIC DNA]</scope>
    <source>
        <strain evidence="6">JU1422</strain>
    </source>
</reference>
<dbReference type="PANTHER" id="PTHR32525">
    <property type="entry name" value="PROTEIN-TYROSINE-PHOSPHATASE"/>
    <property type="match status" value="1"/>
</dbReference>
<dbReference type="GO" id="GO:0004725">
    <property type="term" value="F:protein tyrosine phosphatase activity"/>
    <property type="evidence" value="ECO:0007669"/>
    <property type="project" value="InterPro"/>
</dbReference>
<dbReference type="PROSITE" id="PS50055">
    <property type="entry name" value="TYR_PHOSPHATASE_PTP"/>
    <property type="match status" value="1"/>
</dbReference>
<keyword evidence="6" id="KW-1185">Reference proteome</keyword>
<proteinExistence type="predicted"/>
<feature type="compositionally biased region" description="Basic residues" evidence="1">
    <location>
        <begin position="1204"/>
        <end position="1214"/>
    </location>
</feature>
<feature type="compositionally biased region" description="Acidic residues" evidence="1">
    <location>
        <begin position="1283"/>
        <end position="1292"/>
    </location>
</feature>
<comment type="caution">
    <text evidence="5">The sequence shown here is derived from an EMBL/GenBank/DDBJ whole genome shotgun (WGS) entry which is preliminary data.</text>
</comment>
<evidence type="ECO:0008006" key="7">
    <source>
        <dbReference type="Google" id="ProtNLM"/>
    </source>
</evidence>
<dbReference type="SUPFAM" id="SSF52799">
    <property type="entry name" value="(Phosphotyrosine protein) phosphatases II"/>
    <property type="match status" value="1"/>
</dbReference>
<dbReference type="InterPro" id="IPR003125">
    <property type="entry name" value="WSN"/>
</dbReference>
<dbReference type="InterPro" id="IPR003595">
    <property type="entry name" value="Tyr_Pase_cat"/>
</dbReference>
<protein>
    <recommendedName>
        <fullName evidence="7">Tyrosine-protein phosphatase domain-containing protein</fullName>
    </recommendedName>
</protein>
<evidence type="ECO:0000313" key="5">
    <source>
        <dbReference type="EMBL" id="PIC23022.1"/>
    </source>
</evidence>
<organism evidence="5 6">
    <name type="scientific">Caenorhabditis nigoni</name>
    <dbReference type="NCBI Taxonomy" id="1611254"/>
    <lineage>
        <taxon>Eukaryota</taxon>
        <taxon>Metazoa</taxon>
        <taxon>Ecdysozoa</taxon>
        <taxon>Nematoda</taxon>
        <taxon>Chromadorea</taxon>
        <taxon>Rhabditida</taxon>
        <taxon>Rhabditina</taxon>
        <taxon>Rhabditomorpha</taxon>
        <taxon>Rhabditoidea</taxon>
        <taxon>Rhabditidae</taxon>
        <taxon>Peloderinae</taxon>
        <taxon>Caenorhabditis</taxon>
    </lineage>
</organism>
<dbReference type="SMART" id="SM00404">
    <property type="entry name" value="PTPc_motif"/>
    <property type="match status" value="1"/>
</dbReference>
<dbReference type="OrthoDB" id="5877199at2759"/>
<dbReference type="EMBL" id="PDUG01000005">
    <property type="protein sequence ID" value="PIC23022.1"/>
    <property type="molecule type" value="Genomic_DNA"/>
</dbReference>
<name>A0A2G5T710_9PELO</name>
<feature type="signal peptide" evidence="2">
    <location>
        <begin position="1"/>
        <end position="20"/>
    </location>
</feature>
<feature type="domain" description="Tyrosine-protein phosphatase" evidence="3">
    <location>
        <begin position="905"/>
        <end position="1125"/>
    </location>
</feature>
<feature type="region of interest" description="Disordered" evidence="1">
    <location>
        <begin position="1177"/>
        <end position="1341"/>
    </location>
</feature>
<keyword evidence="2" id="KW-0732">Signal</keyword>
<feature type="compositionally biased region" description="Basic and acidic residues" evidence="1">
    <location>
        <begin position="1267"/>
        <end position="1282"/>
    </location>
</feature>
<dbReference type="STRING" id="1611254.A0A2G5T710"/>